<dbReference type="Gene3D" id="1.10.10.10">
    <property type="entry name" value="Winged helix-like DNA-binding domain superfamily/Winged helix DNA-binding domain"/>
    <property type="match status" value="1"/>
</dbReference>
<dbReference type="EMBL" id="AY728387">
    <property type="protein sequence ID" value="AAW57081.1"/>
    <property type="molecule type" value="Genomic_DNA"/>
</dbReference>
<dbReference type="InterPro" id="IPR000792">
    <property type="entry name" value="Tscrpt_reg_LuxR_C"/>
</dbReference>
<dbReference type="PROSITE" id="PS50043">
    <property type="entry name" value="HTH_LUXR_2"/>
    <property type="match status" value="1"/>
</dbReference>
<evidence type="ECO:0000259" key="3">
    <source>
        <dbReference type="PROSITE" id="PS50043"/>
    </source>
</evidence>
<dbReference type="GO" id="GO:0003677">
    <property type="term" value="F:DNA binding"/>
    <property type="evidence" value="ECO:0007669"/>
    <property type="project" value="UniProtKB-KW"/>
</dbReference>
<accession>A1KYM8</accession>
<dbReference type="SUPFAM" id="SSF52172">
    <property type="entry name" value="CheY-like"/>
    <property type="match status" value="1"/>
</dbReference>
<proteinExistence type="predicted"/>
<dbReference type="SMART" id="SM00421">
    <property type="entry name" value="HTH_LUXR"/>
    <property type="match status" value="1"/>
</dbReference>
<dbReference type="InterPro" id="IPR039420">
    <property type="entry name" value="WalR-like"/>
</dbReference>
<dbReference type="InterPro" id="IPR036388">
    <property type="entry name" value="WH-like_DNA-bd_sf"/>
</dbReference>
<feature type="domain" description="Response regulatory" evidence="4">
    <location>
        <begin position="4"/>
        <end position="120"/>
    </location>
</feature>
<dbReference type="PROSITE" id="PS00622">
    <property type="entry name" value="HTH_LUXR_1"/>
    <property type="match status" value="1"/>
</dbReference>
<keyword evidence="2" id="KW-0597">Phosphoprotein</keyword>
<dbReference type="GO" id="GO:0006355">
    <property type="term" value="P:regulation of DNA-templated transcription"/>
    <property type="evidence" value="ECO:0007669"/>
    <property type="project" value="InterPro"/>
</dbReference>
<feature type="domain" description="HTH luxR-type" evidence="3">
    <location>
        <begin position="155"/>
        <end position="220"/>
    </location>
</feature>
<reference evidence="5" key="1">
    <citation type="journal article" date="2008" name="BMC Evol. Biol.">
        <title>The cyanobacterial endosymbiont of the unicellular algae Rhopalodia gibba shows reductive genome evolution.</title>
        <authorList>
            <person name="Kneip C."/>
            <person name="Voss C."/>
            <person name="Lockhart P.J."/>
            <person name="Maier U.G."/>
        </authorList>
    </citation>
    <scope>NUCLEOTIDE SEQUENCE</scope>
</reference>
<sequence>MPLLILIADDDPGVRLAVKDYLELYSYSVITAKNGQEALSLLVAYRPHLLISDIKMPQKDGYTLVRYIRQLPEFRLLPVIFLTERDSTGERIQGYEVGCDVYLPKPFEMEELKAVVRNLLERTQMIQSELGFSKRKSFGKQKNNFSQETEDKNQSLANYLHFTPREVQVLNLLTTGLSNGDIGQKLHLSPRTVEKYVSSLLRKTETNNRAELVRFALDHHLIDS</sequence>
<dbReference type="Pfam" id="PF00072">
    <property type="entry name" value="Response_reg"/>
    <property type="match status" value="1"/>
</dbReference>
<dbReference type="PROSITE" id="PS50110">
    <property type="entry name" value="RESPONSE_REGULATORY"/>
    <property type="match status" value="1"/>
</dbReference>
<dbReference type="PRINTS" id="PR00038">
    <property type="entry name" value="HTHLUXR"/>
</dbReference>
<dbReference type="SMART" id="SM00448">
    <property type="entry name" value="REC"/>
    <property type="match status" value="1"/>
</dbReference>
<dbReference type="InterPro" id="IPR001789">
    <property type="entry name" value="Sig_transdc_resp-reg_receiver"/>
</dbReference>
<evidence type="ECO:0000259" key="4">
    <source>
        <dbReference type="PROSITE" id="PS50110"/>
    </source>
</evidence>
<dbReference type="CDD" id="cd06170">
    <property type="entry name" value="LuxR_C_like"/>
    <property type="match status" value="1"/>
</dbReference>
<dbReference type="InterPro" id="IPR011006">
    <property type="entry name" value="CheY-like_superfamily"/>
</dbReference>
<gene>
    <name evidence="5" type="primary">sbl0019</name>
</gene>
<dbReference type="PANTHER" id="PTHR43214">
    <property type="entry name" value="TWO-COMPONENT RESPONSE REGULATOR"/>
    <property type="match status" value="1"/>
</dbReference>
<evidence type="ECO:0000256" key="1">
    <source>
        <dbReference type="ARBA" id="ARBA00023125"/>
    </source>
</evidence>
<dbReference type="AlphaFoldDB" id="A1KYM8"/>
<keyword evidence="1" id="KW-0238">DNA-binding</keyword>
<name>A1KYM8_9CYAN</name>
<evidence type="ECO:0000313" key="5">
    <source>
        <dbReference type="EMBL" id="AAW57081.1"/>
    </source>
</evidence>
<protein>
    <submittedName>
        <fullName evidence="5">2-component response regulator</fullName>
    </submittedName>
</protein>
<dbReference type="CDD" id="cd19927">
    <property type="entry name" value="REC_Ycf29"/>
    <property type="match status" value="1"/>
</dbReference>
<dbReference type="Gene3D" id="3.40.50.2300">
    <property type="match status" value="1"/>
</dbReference>
<organism evidence="5">
    <name type="scientific">cyanobacterium endosymbiont of Rhopalodia gibba</name>
    <dbReference type="NCBI Taxonomy" id="309035"/>
    <lineage>
        <taxon>Bacteria</taxon>
        <taxon>Bacillati</taxon>
        <taxon>Cyanobacteriota</taxon>
    </lineage>
</organism>
<feature type="modified residue" description="4-aspartylphosphate" evidence="2">
    <location>
        <position position="53"/>
    </location>
</feature>
<dbReference type="GO" id="GO:0000160">
    <property type="term" value="P:phosphorelay signal transduction system"/>
    <property type="evidence" value="ECO:0007669"/>
    <property type="project" value="InterPro"/>
</dbReference>
<evidence type="ECO:0000256" key="2">
    <source>
        <dbReference type="PROSITE-ProRule" id="PRU00169"/>
    </source>
</evidence>
<dbReference type="Pfam" id="PF00196">
    <property type="entry name" value="GerE"/>
    <property type="match status" value="1"/>
</dbReference>